<protein>
    <recommendedName>
        <fullName evidence="3">HeH/LEM domain-containing protein</fullName>
    </recommendedName>
</protein>
<organism evidence="2">
    <name type="scientific">bioreactor metagenome</name>
    <dbReference type="NCBI Taxonomy" id="1076179"/>
    <lineage>
        <taxon>unclassified sequences</taxon>
        <taxon>metagenomes</taxon>
        <taxon>ecological metagenomes</taxon>
    </lineage>
</organism>
<comment type="caution">
    <text evidence="2">The sequence shown here is derived from an EMBL/GenBank/DDBJ whole genome shotgun (WGS) entry which is preliminary data.</text>
</comment>
<sequence length="57" mass="6514">MTVRQLKELMDGLDLPYEEGMTKAQMVERLDSFFDDYRDGEEGSDDLPGLSAQMPEL</sequence>
<evidence type="ECO:0008006" key="3">
    <source>
        <dbReference type="Google" id="ProtNLM"/>
    </source>
</evidence>
<proteinExistence type="predicted"/>
<gene>
    <name evidence="2" type="ORF">SDC9_205258</name>
</gene>
<feature type="region of interest" description="Disordered" evidence="1">
    <location>
        <begin position="35"/>
        <end position="57"/>
    </location>
</feature>
<evidence type="ECO:0000313" key="2">
    <source>
        <dbReference type="EMBL" id="MPN57564.1"/>
    </source>
</evidence>
<accession>A0A645JAS9</accession>
<dbReference type="AlphaFoldDB" id="A0A645JAS9"/>
<name>A0A645JAS9_9ZZZZ</name>
<reference evidence="2" key="1">
    <citation type="submission" date="2019-08" db="EMBL/GenBank/DDBJ databases">
        <authorList>
            <person name="Kucharzyk K."/>
            <person name="Murdoch R.W."/>
            <person name="Higgins S."/>
            <person name="Loffler F."/>
        </authorList>
    </citation>
    <scope>NUCLEOTIDE SEQUENCE</scope>
</reference>
<evidence type="ECO:0000256" key="1">
    <source>
        <dbReference type="SAM" id="MobiDB-lite"/>
    </source>
</evidence>
<dbReference type="EMBL" id="VSSQ01129211">
    <property type="protein sequence ID" value="MPN57564.1"/>
    <property type="molecule type" value="Genomic_DNA"/>
</dbReference>